<dbReference type="AlphaFoldDB" id="C8PKT1"/>
<organism evidence="1 2">
    <name type="scientific">Campylobacter gracilis RM3268</name>
    <dbReference type="NCBI Taxonomy" id="553220"/>
    <lineage>
        <taxon>Bacteria</taxon>
        <taxon>Pseudomonadati</taxon>
        <taxon>Campylobacterota</taxon>
        <taxon>Epsilonproteobacteria</taxon>
        <taxon>Campylobacterales</taxon>
        <taxon>Campylobacteraceae</taxon>
        <taxon>Campylobacter</taxon>
    </lineage>
</organism>
<accession>C8PKT1</accession>
<evidence type="ECO:0000313" key="1">
    <source>
        <dbReference type="EMBL" id="EEV16690.1"/>
    </source>
</evidence>
<dbReference type="EMBL" id="ACYG01000030">
    <property type="protein sequence ID" value="EEV16690.1"/>
    <property type="molecule type" value="Genomic_DNA"/>
</dbReference>
<sequence>MHDFKICVAPLALFYLITPCSVLPRLSSAASRLAPLVTSRFAPRSFFKKRRATEKKPPYFGLKFYFSSKQISTKIKFYKIYHFNFISQKRFAVTQGASNFKIEILYVKLKGY</sequence>
<dbReference type="Proteomes" id="UP000005709">
    <property type="component" value="Unassembled WGS sequence"/>
</dbReference>
<reference evidence="1 2" key="1">
    <citation type="submission" date="2009-07" db="EMBL/GenBank/DDBJ databases">
        <authorList>
            <person name="Madupu R."/>
            <person name="Sebastian Y."/>
            <person name="Durkin A.S."/>
            <person name="Torralba M."/>
            <person name="Methe B."/>
            <person name="Sutton G.G."/>
            <person name="Strausberg R.L."/>
            <person name="Nelson K.E."/>
        </authorList>
    </citation>
    <scope>NUCLEOTIDE SEQUENCE [LARGE SCALE GENOMIC DNA]</scope>
    <source>
        <strain evidence="1 2">RM3268</strain>
    </source>
</reference>
<name>C8PKT1_9BACT</name>
<comment type="caution">
    <text evidence="1">The sequence shown here is derived from an EMBL/GenBank/DDBJ whole genome shotgun (WGS) entry which is preliminary data.</text>
</comment>
<protein>
    <submittedName>
        <fullName evidence="1">Uncharacterized protein</fullName>
    </submittedName>
</protein>
<proteinExistence type="predicted"/>
<gene>
    <name evidence="1" type="ORF">CAMGR0001_0304</name>
</gene>
<keyword evidence="2" id="KW-1185">Reference proteome</keyword>
<evidence type="ECO:0000313" key="2">
    <source>
        <dbReference type="Proteomes" id="UP000005709"/>
    </source>
</evidence>